<name>A0ABW2N4G0_9ACTN</name>
<sequence>MIPHDEPESLNAALRTVDHLEESLLSGLMLTHHGYSVELRFEHLRRGKPVPETAQVTIVMEAVETLHLTGGLSQTMLEHPERINWGLSEVAQVTAYPAAAGVGFLVAWEGEREIRVEAARARFRASPT</sequence>
<proteinExistence type="predicted"/>
<dbReference type="EMBL" id="JBHTCH010000014">
    <property type="protein sequence ID" value="MFC7360800.1"/>
    <property type="molecule type" value="Genomic_DNA"/>
</dbReference>
<reference evidence="2" key="1">
    <citation type="journal article" date="2019" name="Int. J. Syst. Evol. Microbiol.">
        <title>The Global Catalogue of Microorganisms (GCM) 10K type strain sequencing project: providing services to taxonomists for standard genome sequencing and annotation.</title>
        <authorList>
            <consortium name="The Broad Institute Genomics Platform"/>
            <consortium name="The Broad Institute Genome Sequencing Center for Infectious Disease"/>
            <person name="Wu L."/>
            <person name="Ma J."/>
        </authorList>
    </citation>
    <scope>NUCLEOTIDE SEQUENCE [LARGE SCALE GENOMIC DNA]</scope>
    <source>
        <strain evidence="2">FCH27</strain>
    </source>
</reference>
<dbReference type="Proteomes" id="UP001596524">
    <property type="component" value="Unassembled WGS sequence"/>
</dbReference>
<comment type="caution">
    <text evidence="1">The sequence shown here is derived from an EMBL/GenBank/DDBJ whole genome shotgun (WGS) entry which is preliminary data.</text>
</comment>
<evidence type="ECO:0000313" key="1">
    <source>
        <dbReference type="EMBL" id="MFC7360800.1"/>
    </source>
</evidence>
<accession>A0ABW2N4G0</accession>
<evidence type="ECO:0000313" key="2">
    <source>
        <dbReference type="Proteomes" id="UP001596524"/>
    </source>
</evidence>
<organism evidence="1 2">
    <name type="scientific">Nocardioides astragali</name>
    <dbReference type="NCBI Taxonomy" id="1776736"/>
    <lineage>
        <taxon>Bacteria</taxon>
        <taxon>Bacillati</taxon>
        <taxon>Actinomycetota</taxon>
        <taxon>Actinomycetes</taxon>
        <taxon>Propionibacteriales</taxon>
        <taxon>Nocardioidaceae</taxon>
        <taxon>Nocardioides</taxon>
    </lineage>
</organism>
<keyword evidence="2" id="KW-1185">Reference proteome</keyword>
<gene>
    <name evidence="1" type="ORF">ACFQO6_11005</name>
</gene>
<protein>
    <submittedName>
        <fullName evidence="1">Uncharacterized protein</fullName>
    </submittedName>
</protein>
<dbReference type="RefSeq" id="WP_255888674.1">
    <property type="nucleotide sequence ID" value="NZ_JAFMZM010000001.1"/>
</dbReference>